<dbReference type="HOGENOM" id="CLU_052782_2_0_11"/>
<protein>
    <recommendedName>
        <fullName evidence="1">DUF4357 domain-containing protein</fullName>
    </recommendedName>
</protein>
<evidence type="ECO:0000259" key="1">
    <source>
        <dbReference type="Pfam" id="PF14267"/>
    </source>
</evidence>
<organism evidence="2 3">
    <name type="scientific">Corynebacterium kutscheri</name>
    <dbReference type="NCBI Taxonomy" id="35755"/>
    <lineage>
        <taxon>Bacteria</taxon>
        <taxon>Bacillati</taxon>
        <taxon>Actinomycetota</taxon>
        <taxon>Actinomycetes</taxon>
        <taxon>Mycobacteriales</taxon>
        <taxon>Corynebacteriaceae</taxon>
        <taxon>Corynebacterium</taxon>
    </lineage>
</organism>
<dbReference type="CDD" id="cd10447">
    <property type="entry name" value="GIY-YIG_unchar_2"/>
    <property type="match status" value="1"/>
</dbReference>
<evidence type="ECO:0000313" key="2">
    <source>
        <dbReference type="EMBL" id="AKE42074.1"/>
    </source>
</evidence>
<proteinExistence type="predicted"/>
<dbReference type="Proteomes" id="UP000033457">
    <property type="component" value="Chromosome"/>
</dbReference>
<keyword evidence="3" id="KW-1185">Reference proteome</keyword>
<dbReference type="AlphaFoldDB" id="A0A0F6TET6"/>
<sequence>MTRKERQSNPVTFPRTVQLFLIDGTPSGRIKCSLDNWVGKVYLIPRTEISRSKDRPELSQTGIYLLFGADSTTNDQLLYVGQSRQRKNGNGVLSRVAEHIGQEKLDYFTHAILIIDSDNSFGPTEISYLENAFYQQALAAGRVTVTNGNDPSPGNVTEEKQAALDEFIATAKILIGSLGYRAFDAVDNAKQITSTYVNDLSTVEPLLYLHASGVAGTGRQTPDGFVILTGAKLRTSTTQSMPESAKKNRERFADRISNTGELLRDTLFSSPSGAASFLIGSSVNGKKYWKNEAGVTLGELEQAEAKATTSNQ</sequence>
<dbReference type="Pfam" id="PF14267">
    <property type="entry name" value="DUF4357"/>
    <property type="match status" value="1"/>
</dbReference>
<dbReference type="STRING" id="35755.UL82_09685"/>
<dbReference type="KEGG" id="cku:UL82_09685"/>
<name>A0A0F6TET6_9CORY</name>
<dbReference type="InterPro" id="IPR025579">
    <property type="entry name" value="DUF4357"/>
</dbReference>
<reference evidence="2 3" key="1">
    <citation type="journal article" date="2015" name="Genome Announc.">
        <title>Complete Genome Sequence of Corynebacterium kutscheri DSM 20755, a Corynebacterial Type Strain with Remarkably Low G+C Content of Chromosomal DNA.</title>
        <authorList>
            <person name="Ruckert C."/>
            <person name="Albersmeier A."/>
            <person name="Winkler A."/>
            <person name="Tauch A."/>
        </authorList>
    </citation>
    <scope>NUCLEOTIDE SEQUENCE [LARGE SCALE GENOMIC DNA]</scope>
    <source>
        <strain evidence="2 3">DSM 20755</strain>
    </source>
</reference>
<dbReference type="EMBL" id="CP011312">
    <property type="protein sequence ID" value="AKE42074.1"/>
    <property type="molecule type" value="Genomic_DNA"/>
</dbReference>
<accession>A0A0F6TET6</accession>
<evidence type="ECO:0000313" key="3">
    <source>
        <dbReference type="Proteomes" id="UP000033457"/>
    </source>
</evidence>
<feature type="domain" description="DUF4357" evidence="1">
    <location>
        <begin position="261"/>
        <end position="297"/>
    </location>
</feature>
<gene>
    <name evidence="2" type="ORF">UL82_09685</name>
</gene>